<dbReference type="SUPFAM" id="SSF54403">
    <property type="entry name" value="Cystatin/monellin"/>
    <property type="match status" value="1"/>
</dbReference>
<keyword evidence="3" id="KW-0964">Secreted</keyword>
<feature type="domain" description="Cystatin" evidence="8">
    <location>
        <begin position="40"/>
        <end position="122"/>
    </location>
</feature>
<dbReference type="Proteomes" id="UP000694564">
    <property type="component" value="Chromosome 2"/>
</dbReference>
<evidence type="ECO:0000256" key="5">
    <source>
        <dbReference type="ARBA" id="ARBA00022704"/>
    </source>
</evidence>
<keyword evidence="10" id="KW-1185">Reference proteome</keyword>
<dbReference type="Ensembl" id="ENSSVLT00005017623.1">
    <property type="protein sequence ID" value="ENSSVLP00005015867.1"/>
    <property type="gene ID" value="ENSSVLG00005012678.1"/>
</dbReference>
<dbReference type="InterPro" id="IPR046350">
    <property type="entry name" value="Cystatin_sf"/>
</dbReference>
<organism evidence="9 10">
    <name type="scientific">Sciurus vulgaris</name>
    <name type="common">Eurasian red squirrel</name>
    <dbReference type="NCBI Taxonomy" id="55149"/>
    <lineage>
        <taxon>Eukaryota</taxon>
        <taxon>Metazoa</taxon>
        <taxon>Chordata</taxon>
        <taxon>Craniata</taxon>
        <taxon>Vertebrata</taxon>
        <taxon>Euteleostomi</taxon>
        <taxon>Mammalia</taxon>
        <taxon>Eutheria</taxon>
        <taxon>Euarchontoglires</taxon>
        <taxon>Glires</taxon>
        <taxon>Rodentia</taxon>
        <taxon>Sciuromorpha</taxon>
        <taxon>Sciuridae</taxon>
        <taxon>Sciurinae</taxon>
        <taxon>Sciurini</taxon>
        <taxon>Sciurus</taxon>
    </lineage>
</organism>
<dbReference type="GeneTree" id="ENSGT00940000164098"/>
<proteinExistence type="inferred from homology"/>
<comment type="similarity">
    <text evidence="2">Belongs to the cystatin family.</text>
</comment>
<evidence type="ECO:0000256" key="7">
    <source>
        <dbReference type="SAM" id="SignalP"/>
    </source>
</evidence>
<keyword evidence="5" id="KW-0789">Thiol protease inhibitor</keyword>
<dbReference type="CDD" id="cd00042">
    <property type="entry name" value="CY"/>
    <property type="match status" value="1"/>
</dbReference>
<comment type="subcellular location">
    <subcellularLocation>
        <location evidence="1">Secreted</location>
    </subcellularLocation>
</comment>
<feature type="chain" id="PRO_5034362874" description="Cystatin domain-containing protein" evidence="7">
    <location>
        <begin position="29"/>
        <end position="150"/>
    </location>
</feature>
<name>A0A8D2CWK2_SCIVU</name>
<dbReference type="Pfam" id="PF00031">
    <property type="entry name" value="Cystatin"/>
    <property type="match status" value="1"/>
</dbReference>
<evidence type="ECO:0000259" key="8">
    <source>
        <dbReference type="Pfam" id="PF00031"/>
    </source>
</evidence>
<dbReference type="OrthoDB" id="9626110at2759"/>
<dbReference type="InterPro" id="IPR043250">
    <property type="entry name" value="CST9-like"/>
</dbReference>
<dbReference type="GO" id="GO:0004869">
    <property type="term" value="F:cysteine-type endopeptidase inhibitor activity"/>
    <property type="evidence" value="ECO:0007669"/>
    <property type="project" value="UniProtKB-KW"/>
</dbReference>
<evidence type="ECO:0000313" key="9">
    <source>
        <dbReference type="Ensembl" id="ENSSVLP00005015867.1"/>
    </source>
</evidence>
<keyword evidence="4" id="KW-0646">Protease inhibitor</keyword>
<reference evidence="9" key="2">
    <citation type="submission" date="2025-09" db="UniProtKB">
        <authorList>
            <consortium name="Ensembl"/>
        </authorList>
    </citation>
    <scope>IDENTIFICATION</scope>
</reference>
<protein>
    <recommendedName>
        <fullName evidence="8">Cystatin domain-containing protein</fullName>
    </recommendedName>
</protein>
<evidence type="ECO:0000256" key="4">
    <source>
        <dbReference type="ARBA" id="ARBA00022690"/>
    </source>
</evidence>
<keyword evidence="6 7" id="KW-0732">Signal</keyword>
<accession>A0A8D2CWK2</accession>
<dbReference type="GO" id="GO:0005615">
    <property type="term" value="C:extracellular space"/>
    <property type="evidence" value="ECO:0007669"/>
    <property type="project" value="TreeGrafter"/>
</dbReference>
<evidence type="ECO:0000256" key="6">
    <source>
        <dbReference type="ARBA" id="ARBA00022729"/>
    </source>
</evidence>
<dbReference type="AlphaFoldDB" id="A0A8D2CWK2"/>
<evidence type="ECO:0000256" key="2">
    <source>
        <dbReference type="ARBA" id="ARBA00009403"/>
    </source>
</evidence>
<evidence type="ECO:0000313" key="10">
    <source>
        <dbReference type="Proteomes" id="UP000694564"/>
    </source>
</evidence>
<evidence type="ECO:0000256" key="1">
    <source>
        <dbReference type="ARBA" id="ARBA00004613"/>
    </source>
</evidence>
<dbReference type="GO" id="GO:0019730">
    <property type="term" value="P:antimicrobial humoral response"/>
    <property type="evidence" value="ECO:0007669"/>
    <property type="project" value="TreeGrafter"/>
</dbReference>
<dbReference type="InterPro" id="IPR000010">
    <property type="entry name" value="Cystatin_dom"/>
</dbReference>
<evidence type="ECO:0000256" key="3">
    <source>
        <dbReference type="ARBA" id="ARBA00022525"/>
    </source>
</evidence>
<dbReference type="PANTHER" id="PTHR46945:SF1">
    <property type="entry name" value="CYSTATIN-9-LIKE"/>
    <property type="match status" value="1"/>
</dbReference>
<reference evidence="9" key="1">
    <citation type="submission" date="2025-08" db="UniProtKB">
        <authorList>
            <consortium name="Ensembl"/>
        </authorList>
    </citation>
    <scope>IDENTIFICATION</scope>
</reference>
<dbReference type="Gene3D" id="3.10.450.10">
    <property type="match status" value="1"/>
</dbReference>
<dbReference type="PANTHER" id="PTHR46945">
    <property type="entry name" value="CYSTATIN-9-LIKE"/>
    <property type="match status" value="1"/>
</dbReference>
<sequence length="150" mass="16828">MLCPLGRRILPWAMLLLLLGFQPLVTQAWCSETDLDIYKLQVSDPKFSPAVEFALQDFNQQSENQYAYKLVRVLSSQSKKVEWRGKNSTIYSMKLQLGRTVCGKSEEDIDDCPLQDSAELNNVSQSTSLPHFTYGQRFLCTTAGPGTGQG</sequence>
<feature type="signal peptide" evidence="7">
    <location>
        <begin position="1"/>
        <end position="28"/>
    </location>
</feature>